<evidence type="ECO:0000313" key="1">
    <source>
        <dbReference type="EMBL" id="RNA13844.1"/>
    </source>
</evidence>
<dbReference type="EMBL" id="REGN01005315">
    <property type="protein sequence ID" value="RNA13844.1"/>
    <property type="molecule type" value="Genomic_DNA"/>
</dbReference>
<name>A0A3M7QRX5_BRAPC</name>
<dbReference type="Proteomes" id="UP000276133">
    <property type="component" value="Unassembled WGS sequence"/>
</dbReference>
<reference evidence="1 2" key="1">
    <citation type="journal article" date="2018" name="Sci. Rep.">
        <title>Genomic signatures of local adaptation to the degree of environmental predictability in rotifers.</title>
        <authorList>
            <person name="Franch-Gras L."/>
            <person name="Hahn C."/>
            <person name="Garcia-Roger E.M."/>
            <person name="Carmona M.J."/>
            <person name="Serra M."/>
            <person name="Gomez A."/>
        </authorList>
    </citation>
    <scope>NUCLEOTIDE SEQUENCE [LARGE SCALE GENOMIC DNA]</scope>
    <source>
        <strain evidence="1">HYR1</strain>
    </source>
</reference>
<proteinExistence type="predicted"/>
<comment type="caution">
    <text evidence="1">The sequence shown here is derived from an EMBL/GenBank/DDBJ whole genome shotgun (WGS) entry which is preliminary data.</text>
</comment>
<evidence type="ECO:0000313" key="2">
    <source>
        <dbReference type="Proteomes" id="UP000276133"/>
    </source>
</evidence>
<organism evidence="1 2">
    <name type="scientific">Brachionus plicatilis</name>
    <name type="common">Marine rotifer</name>
    <name type="synonym">Brachionus muelleri</name>
    <dbReference type="NCBI Taxonomy" id="10195"/>
    <lineage>
        <taxon>Eukaryota</taxon>
        <taxon>Metazoa</taxon>
        <taxon>Spiralia</taxon>
        <taxon>Gnathifera</taxon>
        <taxon>Rotifera</taxon>
        <taxon>Eurotatoria</taxon>
        <taxon>Monogononta</taxon>
        <taxon>Pseudotrocha</taxon>
        <taxon>Ploima</taxon>
        <taxon>Brachionidae</taxon>
        <taxon>Brachionus</taxon>
    </lineage>
</organism>
<gene>
    <name evidence="1" type="ORF">BpHYR1_003261</name>
</gene>
<accession>A0A3M7QRX5</accession>
<keyword evidence="2" id="KW-1185">Reference proteome</keyword>
<dbReference type="AlphaFoldDB" id="A0A3M7QRX5"/>
<sequence>MNKIHSITILYLKVSVFTNNNPVSKILGAKKLIICEERALTSRRCSANDNTLTCFLDSHTCAKVNSLVSRFESSLRKKSNLISFILCSVGSMFIA</sequence>
<protein>
    <submittedName>
        <fullName evidence="1">Uncharacterized protein</fullName>
    </submittedName>
</protein>